<dbReference type="InterPro" id="IPR000415">
    <property type="entry name" value="Nitroreductase-like"/>
</dbReference>
<gene>
    <name evidence="5" type="ORF">H8744_04740</name>
</gene>
<keyword evidence="3" id="KW-0560">Oxidoreductase</keyword>
<name>A0A926EZ25_9BACT</name>
<dbReference type="InterPro" id="IPR029479">
    <property type="entry name" value="Nitroreductase"/>
</dbReference>
<dbReference type="PANTHER" id="PTHR43035:SF1">
    <property type="entry name" value="FATTY ACID REPRESSION MUTANT PROTEIN 2-RELATED"/>
    <property type="match status" value="1"/>
</dbReference>
<dbReference type="EMBL" id="JACRTF010000001">
    <property type="protein sequence ID" value="MBC8592563.1"/>
    <property type="molecule type" value="Genomic_DNA"/>
</dbReference>
<sequence length="200" mass="22910">MQKSFEEALKHRRTYYSISNQSPISDKEIERIVDFAVTNVPSAFNSQSTRVVLLLGENHKKLWEIVKDTLRKIVPSEAFKSTEAKIDNCFESGYGTILFFEDQRVVKDLQAQFPGYKDNFPGWSLQTSAMHQLAIWVMLEDAGLGASLQHYNPLIDEEVRHTWGLPHSWHLIAEMPFGAPVQGPGEKEFEPLSERVKVFK</sequence>
<dbReference type="Gene3D" id="3.40.109.10">
    <property type="entry name" value="NADH Oxidase"/>
    <property type="match status" value="1"/>
</dbReference>
<dbReference type="RefSeq" id="WP_262433738.1">
    <property type="nucleotide sequence ID" value="NZ_JACRTF010000001.1"/>
</dbReference>
<dbReference type="AlphaFoldDB" id="A0A926EZ25"/>
<protein>
    <submittedName>
        <fullName evidence="5">Nitroreductase family protein</fullName>
    </submittedName>
</protein>
<dbReference type="InterPro" id="IPR033877">
    <property type="entry name" value="Frm2/Hbn1"/>
</dbReference>
<reference evidence="5" key="1">
    <citation type="submission" date="2020-08" db="EMBL/GenBank/DDBJ databases">
        <title>Genome public.</title>
        <authorList>
            <person name="Liu C."/>
            <person name="Sun Q."/>
        </authorList>
    </citation>
    <scope>NUCLEOTIDE SEQUENCE</scope>
    <source>
        <strain evidence="5">N12</strain>
    </source>
</reference>
<evidence type="ECO:0000256" key="3">
    <source>
        <dbReference type="ARBA" id="ARBA00023002"/>
    </source>
</evidence>
<dbReference type="GO" id="GO:0034599">
    <property type="term" value="P:cellular response to oxidative stress"/>
    <property type="evidence" value="ECO:0007669"/>
    <property type="project" value="InterPro"/>
</dbReference>
<evidence type="ECO:0000313" key="5">
    <source>
        <dbReference type="EMBL" id="MBC8592563.1"/>
    </source>
</evidence>
<evidence type="ECO:0000313" key="6">
    <source>
        <dbReference type="Proteomes" id="UP000651085"/>
    </source>
</evidence>
<accession>A0A926EZ25</accession>
<evidence type="ECO:0000259" key="4">
    <source>
        <dbReference type="Pfam" id="PF00881"/>
    </source>
</evidence>
<proteinExistence type="predicted"/>
<organism evidence="5 6">
    <name type="scientific">Jilunia laotingensis</name>
    <dbReference type="NCBI Taxonomy" id="2763675"/>
    <lineage>
        <taxon>Bacteria</taxon>
        <taxon>Pseudomonadati</taxon>
        <taxon>Bacteroidota</taxon>
        <taxon>Bacteroidia</taxon>
        <taxon>Bacteroidales</taxon>
        <taxon>Bacteroidaceae</taxon>
        <taxon>Jilunia</taxon>
    </lineage>
</organism>
<comment type="caution">
    <text evidence="5">The sequence shown here is derived from an EMBL/GenBank/DDBJ whole genome shotgun (WGS) entry which is preliminary data.</text>
</comment>
<keyword evidence="2" id="KW-0963">Cytoplasm</keyword>
<dbReference type="GO" id="GO:0016491">
    <property type="term" value="F:oxidoreductase activity"/>
    <property type="evidence" value="ECO:0007669"/>
    <property type="project" value="UniProtKB-KW"/>
</dbReference>
<keyword evidence="6" id="KW-1185">Reference proteome</keyword>
<dbReference type="FunFam" id="3.40.109.10:FF:000001">
    <property type="entry name" value="Nitroreductase family"/>
    <property type="match status" value="1"/>
</dbReference>
<comment type="subcellular location">
    <subcellularLocation>
        <location evidence="1">Cytoplasm</location>
    </subcellularLocation>
</comment>
<dbReference type="Pfam" id="PF00881">
    <property type="entry name" value="Nitroreductase"/>
    <property type="match status" value="1"/>
</dbReference>
<dbReference type="GO" id="GO:0005737">
    <property type="term" value="C:cytoplasm"/>
    <property type="evidence" value="ECO:0007669"/>
    <property type="project" value="UniProtKB-SubCell"/>
</dbReference>
<dbReference type="PANTHER" id="PTHR43035">
    <property type="entry name" value="FATTY ACID REPRESSION MUTANT PROTEIN 2-RELATED"/>
    <property type="match status" value="1"/>
</dbReference>
<dbReference type="Proteomes" id="UP000651085">
    <property type="component" value="Unassembled WGS sequence"/>
</dbReference>
<dbReference type="SUPFAM" id="SSF55469">
    <property type="entry name" value="FMN-dependent nitroreductase-like"/>
    <property type="match status" value="1"/>
</dbReference>
<feature type="domain" description="Nitroreductase" evidence="4">
    <location>
        <begin position="10"/>
        <end position="178"/>
    </location>
</feature>
<dbReference type="CDD" id="cd02140">
    <property type="entry name" value="Frm2-like"/>
    <property type="match status" value="1"/>
</dbReference>
<evidence type="ECO:0000256" key="2">
    <source>
        <dbReference type="ARBA" id="ARBA00022490"/>
    </source>
</evidence>
<evidence type="ECO:0000256" key="1">
    <source>
        <dbReference type="ARBA" id="ARBA00004496"/>
    </source>
</evidence>